<organism evidence="3 4">
    <name type="scientific">Halostagnicola kamekurae</name>
    <dbReference type="NCBI Taxonomy" id="619731"/>
    <lineage>
        <taxon>Archaea</taxon>
        <taxon>Methanobacteriati</taxon>
        <taxon>Methanobacteriota</taxon>
        <taxon>Stenosarchaea group</taxon>
        <taxon>Halobacteria</taxon>
        <taxon>Halobacteriales</taxon>
        <taxon>Natrialbaceae</taxon>
        <taxon>Halostagnicola</taxon>
    </lineage>
</organism>
<evidence type="ECO:0000259" key="2">
    <source>
        <dbReference type="Pfam" id="PF25934"/>
    </source>
</evidence>
<keyword evidence="4" id="KW-1185">Reference proteome</keyword>
<proteinExistence type="predicted"/>
<dbReference type="Pfam" id="PF25934">
    <property type="entry name" value="DUF7979"/>
    <property type="match status" value="1"/>
</dbReference>
<accession>A0A1I6PLI6</accession>
<feature type="transmembrane region" description="Helical" evidence="1">
    <location>
        <begin position="12"/>
        <end position="31"/>
    </location>
</feature>
<evidence type="ECO:0000256" key="1">
    <source>
        <dbReference type="SAM" id="Phobius"/>
    </source>
</evidence>
<feature type="transmembrane region" description="Helical" evidence="1">
    <location>
        <begin position="118"/>
        <end position="150"/>
    </location>
</feature>
<name>A0A1I6PLI6_9EURY</name>
<evidence type="ECO:0000313" key="4">
    <source>
        <dbReference type="Proteomes" id="UP000199199"/>
    </source>
</evidence>
<dbReference type="InterPro" id="IPR058285">
    <property type="entry name" value="DUF7979"/>
</dbReference>
<keyword evidence="1" id="KW-1133">Transmembrane helix</keyword>
<sequence length="156" mass="16606">MDLAFPERSQIILGIGIICLVAGTGLLYLGFPTHTTSIIEQEPSEEAMATVVESYSASESNIIEFSTLSSAEQTAVTRASQSPQLTYTDRGASDSGSHFEYRNDVVNRYFVSHDGSVYLVHVVVVMSPLSMGGGVLSGIAGITLVVGGVWNGRRSD</sequence>
<dbReference type="AlphaFoldDB" id="A0A1I6PLI6"/>
<evidence type="ECO:0000313" key="3">
    <source>
        <dbReference type="EMBL" id="SFS41061.1"/>
    </source>
</evidence>
<gene>
    <name evidence="3" type="ORF">SAMN04488556_0646</name>
</gene>
<protein>
    <recommendedName>
        <fullName evidence="2">DUF7979 domain-containing protein</fullName>
    </recommendedName>
</protein>
<keyword evidence="1" id="KW-0472">Membrane</keyword>
<dbReference type="EMBL" id="FOZS01000001">
    <property type="protein sequence ID" value="SFS41061.1"/>
    <property type="molecule type" value="Genomic_DNA"/>
</dbReference>
<dbReference type="Proteomes" id="UP000199199">
    <property type="component" value="Unassembled WGS sequence"/>
</dbReference>
<reference evidence="4" key="1">
    <citation type="submission" date="2016-10" db="EMBL/GenBank/DDBJ databases">
        <authorList>
            <person name="Varghese N."/>
            <person name="Submissions S."/>
        </authorList>
    </citation>
    <scope>NUCLEOTIDE SEQUENCE [LARGE SCALE GENOMIC DNA]</scope>
    <source>
        <strain evidence="4">DSM 22427</strain>
    </source>
</reference>
<keyword evidence="1" id="KW-0812">Transmembrane</keyword>
<feature type="domain" description="DUF7979" evidence="2">
    <location>
        <begin position="50"/>
        <end position="120"/>
    </location>
</feature>